<proteinExistence type="predicted"/>
<organism evidence="1 2">
    <name type="scientific">Fusibacter ferrireducens</name>
    <dbReference type="NCBI Taxonomy" id="2785058"/>
    <lineage>
        <taxon>Bacteria</taxon>
        <taxon>Bacillati</taxon>
        <taxon>Bacillota</taxon>
        <taxon>Clostridia</taxon>
        <taxon>Eubacteriales</taxon>
        <taxon>Eubacteriales Family XII. Incertae Sedis</taxon>
        <taxon>Fusibacter</taxon>
    </lineage>
</organism>
<name>A0ABR9ZWP9_9FIRM</name>
<comment type="caution">
    <text evidence="1">The sequence shown here is derived from an EMBL/GenBank/DDBJ whole genome shotgun (WGS) entry which is preliminary data.</text>
</comment>
<protein>
    <submittedName>
        <fullName evidence="1">Nucleoside triphosphate pyrophosphohydrolase</fullName>
    </submittedName>
</protein>
<gene>
    <name evidence="1" type="ORF">ISU02_14380</name>
</gene>
<evidence type="ECO:0000313" key="1">
    <source>
        <dbReference type="EMBL" id="MBF4694305.1"/>
    </source>
</evidence>
<dbReference type="RefSeq" id="WP_194702539.1">
    <property type="nucleotide sequence ID" value="NZ_JADKNH010000008.1"/>
</dbReference>
<dbReference type="EMBL" id="JADKNH010000008">
    <property type="protein sequence ID" value="MBF4694305.1"/>
    <property type="molecule type" value="Genomic_DNA"/>
</dbReference>
<keyword evidence="2" id="KW-1185">Reference proteome</keyword>
<reference evidence="1 2" key="1">
    <citation type="submission" date="2020-11" db="EMBL/GenBank/DDBJ databases">
        <title>Fusibacter basophilias sp. nov.</title>
        <authorList>
            <person name="Qiu D."/>
        </authorList>
    </citation>
    <scope>NUCLEOTIDE SEQUENCE [LARGE SCALE GENOMIC DNA]</scope>
    <source>
        <strain evidence="1 2">Q10-2</strain>
    </source>
</reference>
<dbReference type="CDD" id="cd11532">
    <property type="entry name" value="NTP-PPase_COG4997"/>
    <property type="match status" value="1"/>
</dbReference>
<sequence>MNTIYYNKLVRDKIPQIIAESGALYEVSKLSEKAYLEALKNKLMEEVQEYLDSESIEELADILEVIRCLHLTHNVSEEEMKRIQRTKADLRGSFEERVNLVKVTRPKEDE</sequence>
<dbReference type="InterPro" id="IPR038735">
    <property type="entry name" value="MSMEG_1276-like_NTP-PPase_dom"/>
</dbReference>
<dbReference type="Proteomes" id="UP000614200">
    <property type="component" value="Unassembled WGS sequence"/>
</dbReference>
<evidence type="ECO:0000313" key="2">
    <source>
        <dbReference type="Proteomes" id="UP000614200"/>
    </source>
</evidence>
<accession>A0ABR9ZWP9</accession>